<feature type="transmembrane region" description="Helical" evidence="9">
    <location>
        <begin position="129"/>
        <end position="153"/>
    </location>
</feature>
<dbReference type="PANTHER" id="PTHR37324:SF2">
    <property type="entry name" value="PTS SYSTEM GALACTITOL-SPECIFIC EIIC COMPONENT"/>
    <property type="match status" value="1"/>
</dbReference>
<dbReference type="InterPro" id="IPR013853">
    <property type="entry name" value="EIIC-GAT"/>
</dbReference>
<keyword evidence="8 9" id="KW-0472">Membrane</keyword>
<feature type="transmembrane region" description="Helical" evidence="9">
    <location>
        <begin position="297"/>
        <end position="323"/>
    </location>
</feature>
<accession>A0ABW8TT09</accession>
<evidence type="ECO:0000256" key="7">
    <source>
        <dbReference type="ARBA" id="ARBA00022989"/>
    </source>
</evidence>
<evidence type="ECO:0000256" key="4">
    <source>
        <dbReference type="ARBA" id="ARBA00022597"/>
    </source>
</evidence>
<feature type="transmembrane region" description="Helical" evidence="9">
    <location>
        <begin position="6"/>
        <end position="28"/>
    </location>
</feature>
<keyword evidence="12" id="KW-1185">Reference proteome</keyword>
<feature type="domain" description="PTS EIIC type-2" evidence="10">
    <location>
        <begin position="5"/>
        <end position="450"/>
    </location>
</feature>
<evidence type="ECO:0000256" key="6">
    <source>
        <dbReference type="ARBA" id="ARBA00022692"/>
    </source>
</evidence>
<organism evidence="11 12">
    <name type="scientific">Candidatus Clostridium radicumherbarum</name>
    <dbReference type="NCBI Taxonomy" id="3381662"/>
    <lineage>
        <taxon>Bacteria</taxon>
        <taxon>Bacillati</taxon>
        <taxon>Bacillota</taxon>
        <taxon>Clostridia</taxon>
        <taxon>Eubacteriales</taxon>
        <taxon>Clostridiaceae</taxon>
        <taxon>Clostridium</taxon>
    </lineage>
</organism>
<gene>
    <name evidence="11" type="ORF">ACJDUH_12155</name>
</gene>
<dbReference type="PIRSF" id="PIRSF006304">
    <property type="entry name" value="GatC"/>
    <property type="match status" value="1"/>
</dbReference>
<keyword evidence="3" id="KW-1003">Cell membrane</keyword>
<keyword evidence="7 9" id="KW-1133">Transmembrane helix</keyword>
<keyword evidence="6 9" id="KW-0812">Transmembrane</keyword>
<sequence>MSAIIHYILNLGAAVFLPIIMIILGLSMKMKPKKAIIAGLTLGIAFTGMSEIINFMFGAISPAASAFVKNTGIQLNAIDAGWAPMSAIAWAWPYALLLFPICIGINIVMLILGWTNCLNVDLWNVWGKIFTATLIAAVTGSIALGLVGASIQAILELKNADITQKQLYELTKIPGIACTHCMTLTGVVLAPINRLLDFIPGLNKSNIDAAKLKEKIGVFGENSVMGFIVGALIAIFAKYDLKGILNTAVQVATALVLFPMVAKLFMQALAPIADAVGDFMKKKFKDRELYIGLDWPFLAGLSEIWVVAILIVPIELILAVVMAKTGSNNVLPLGSIINISLVVPAMIVTGGNIIRMIILCIVTTPIFLLVGTSFAGTVTNLAKATGSIQVPNGQFMSWFSFEIPALRWGLAHGFNVIHGEFFGVVVLAVLAACFFFYIKYMKKMDERIEA</sequence>
<evidence type="ECO:0000313" key="12">
    <source>
        <dbReference type="Proteomes" id="UP001623661"/>
    </source>
</evidence>
<evidence type="ECO:0000256" key="3">
    <source>
        <dbReference type="ARBA" id="ARBA00022475"/>
    </source>
</evidence>
<feature type="transmembrane region" description="Helical" evidence="9">
    <location>
        <begin position="35"/>
        <end position="60"/>
    </location>
</feature>
<feature type="transmembrane region" description="Helical" evidence="9">
    <location>
        <begin position="416"/>
        <end position="438"/>
    </location>
</feature>
<protein>
    <submittedName>
        <fullName evidence="11">PTS galactitol transporter subunit IIC</fullName>
    </submittedName>
</protein>
<evidence type="ECO:0000256" key="1">
    <source>
        <dbReference type="ARBA" id="ARBA00004651"/>
    </source>
</evidence>
<dbReference type="PROSITE" id="PS51104">
    <property type="entry name" value="PTS_EIIC_TYPE_2"/>
    <property type="match status" value="1"/>
</dbReference>
<dbReference type="PANTHER" id="PTHR37324">
    <property type="entry name" value="PTS SYSTEM GALACTITOL-SPECIFIC EIIC COMPONENT"/>
    <property type="match status" value="1"/>
</dbReference>
<feature type="transmembrane region" description="Helical" evidence="9">
    <location>
        <begin position="329"/>
        <end position="349"/>
    </location>
</feature>
<feature type="transmembrane region" description="Helical" evidence="9">
    <location>
        <begin position="94"/>
        <end position="117"/>
    </location>
</feature>
<evidence type="ECO:0000256" key="8">
    <source>
        <dbReference type="ARBA" id="ARBA00023136"/>
    </source>
</evidence>
<keyword evidence="5" id="KW-0598">Phosphotransferase system</keyword>
<name>A0ABW8TT09_9CLOT</name>
<keyword evidence="4" id="KW-0762">Sugar transport</keyword>
<dbReference type="EMBL" id="JBJHZY010000002">
    <property type="protein sequence ID" value="MFL0268845.1"/>
    <property type="molecule type" value="Genomic_DNA"/>
</dbReference>
<keyword evidence="2" id="KW-0813">Transport</keyword>
<proteinExistence type="predicted"/>
<reference evidence="11 12" key="1">
    <citation type="submission" date="2024-11" db="EMBL/GenBank/DDBJ databases">
        <authorList>
            <person name="Heng Y.C."/>
            <person name="Lim A.C.H."/>
            <person name="Lee J.K.Y."/>
            <person name="Kittelmann S."/>
        </authorList>
    </citation>
    <scope>NUCLEOTIDE SEQUENCE [LARGE SCALE GENOMIC DNA]</scope>
    <source>
        <strain evidence="11 12">WILCCON 0202</strain>
    </source>
</reference>
<dbReference type="InterPro" id="IPR013014">
    <property type="entry name" value="PTS_EIIC_2"/>
</dbReference>
<comment type="caution">
    <text evidence="11">The sequence shown here is derived from an EMBL/GenBank/DDBJ whole genome shotgun (WGS) entry which is preliminary data.</text>
</comment>
<evidence type="ECO:0000256" key="5">
    <source>
        <dbReference type="ARBA" id="ARBA00022683"/>
    </source>
</evidence>
<dbReference type="InterPro" id="IPR004703">
    <property type="entry name" value="PTS_sugar-sp_permease"/>
</dbReference>
<feature type="transmembrane region" description="Helical" evidence="9">
    <location>
        <begin position="249"/>
        <end position="276"/>
    </location>
</feature>
<evidence type="ECO:0000259" key="10">
    <source>
        <dbReference type="PROSITE" id="PS51104"/>
    </source>
</evidence>
<evidence type="ECO:0000313" key="11">
    <source>
        <dbReference type="EMBL" id="MFL0268845.1"/>
    </source>
</evidence>
<comment type="subcellular location">
    <subcellularLocation>
        <location evidence="1">Cell membrane</location>
        <topology evidence="1">Multi-pass membrane protein</topology>
    </subcellularLocation>
</comment>
<feature type="transmembrane region" description="Helical" evidence="9">
    <location>
        <begin position="216"/>
        <end position="237"/>
    </location>
</feature>
<evidence type="ECO:0000256" key="9">
    <source>
        <dbReference type="SAM" id="Phobius"/>
    </source>
</evidence>
<evidence type="ECO:0000256" key="2">
    <source>
        <dbReference type="ARBA" id="ARBA00022448"/>
    </source>
</evidence>
<feature type="transmembrane region" description="Helical" evidence="9">
    <location>
        <begin position="356"/>
        <end position="375"/>
    </location>
</feature>
<dbReference type="Proteomes" id="UP001623661">
    <property type="component" value="Unassembled WGS sequence"/>
</dbReference>
<feature type="transmembrane region" description="Helical" evidence="9">
    <location>
        <begin position="173"/>
        <end position="196"/>
    </location>
</feature>
<dbReference type="Pfam" id="PF03611">
    <property type="entry name" value="EIIC-GAT"/>
    <property type="match status" value="1"/>
</dbReference>
<dbReference type="RefSeq" id="WP_406765467.1">
    <property type="nucleotide sequence ID" value="NZ_JBJHZY010000002.1"/>
</dbReference>